<accession>A0A3S1BUA0</accession>
<keyword evidence="3" id="KW-1185">Reference proteome</keyword>
<reference evidence="2 3" key="1">
    <citation type="submission" date="2019-01" db="EMBL/GenBank/DDBJ databases">
        <title>A draft genome assembly of the solar-powered sea slug Elysia chlorotica.</title>
        <authorList>
            <person name="Cai H."/>
            <person name="Li Q."/>
            <person name="Fang X."/>
            <person name="Li J."/>
            <person name="Curtis N.E."/>
            <person name="Altenburger A."/>
            <person name="Shibata T."/>
            <person name="Feng M."/>
            <person name="Maeda T."/>
            <person name="Schwartz J.A."/>
            <person name="Shigenobu S."/>
            <person name="Lundholm N."/>
            <person name="Nishiyama T."/>
            <person name="Yang H."/>
            <person name="Hasebe M."/>
            <person name="Li S."/>
            <person name="Pierce S.K."/>
            <person name="Wang J."/>
        </authorList>
    </citation>
    <scope>NUCLEOTIDE SEQUENCE [LARGE SCALE GENOMIC DNA]</scope>
    <source>
        <strain evidence="2">EC2010</strain>
        <tissue evidence="2">Whole organism of an adult</tissue>
    </source>
</reference>
<feature type="chain" id="PRO_5018654183" description="Complement C3/4/5 macroglobulin domain-containing protein" evidence="1">
    <location>
        <begin position="25"/>
        <end position="124"/>
    </location>
</feature>
<feature type="non-terminal residue" evidence="2">
    <location>
        <position position="124"/>
    </location>
</feature>
<protein>
    <recommendedName>
        <fullName evidence="4">Complement C3/4/5 macroglobulin domain-containing protein</fullName>
    </recommendedName>
</protein>
<evidence type="ECO:0000313" key="2">
    <source>
        <dbReference type="EMBL" id="RUS88882.1"/>
    </source>
</evidence>
<dbReference type="AlphaFoldDB" id="A0A3S1BUA0"/>
<evidence type="ECO:0000256" key="1">
    <source>
        <dbReference type="SAM" id="SignalP"/>
    </source>
</evidence>
<evidence type="ECO:0008006" key="4">
    <source>
        <dbReference type="Google" id="ProtNLM"/>
    </source>
</evidence>
<gene>
    <name evidence="2" type="ORF">EGW08_003321</name>
</gene>
<dbReference type="EMBL" id="RQTK01000071">
    <property type="protein sequence ID" value="RUS88882.1"/>
    <property type="molecule type" value="Genomic_DNA"/>
</dbReference>
<keyword evidence="1" id="KW-0732">Signal</keyword>
<feature type="signal peptide" evidence="1">
    <location>
        <begin position="1"/>
        <end position="24"/>
    </location>
</feature>
<name>A0A3S1BUA0_ELYCH</name>
<dbReference type="Proteomes" id="UP000271974">
    <property type="component" value="Unassembled WGS sequence"/>
</dbReference>
<comment type="caution">
    <text evidence="2">The sequence shown here is derived from an EMBL/GenBank/DDBJ whole genome shotgun (WGS) entry which is preliminary data.</text>
</comment>
<evidence type="ECO:0000313" key="3">
    <source>
        <dbReference type="Proteomes" id="UP000271974"/>
    </source>
</evidence>
<proteinExistence type="predicted"/>
<organism evidence="2 3">
    <name type="scientific">Elysia chlorotica</name>
    <name type="common">Eastern emerald elysia</name>
    <name type="synonym">Sea slug</name>
    <dbReference type="NCBI Taxonomy" id="188477"/>
    <lineage>
        <taxon>Eukaryota</taxon>
        <taxon>Metazoa</taxon>
        <taxon>Spiralia</taxon>
        <taxon>Lophotrochozoa</taxon>
        <taxon>Mollusca</taxon>
        <taxon>Gastropoda</taxon>
        <taxon>Heterobranchia</taxon>
        <taxon>Euthyneura</taxon>
        <taxon>Panpulmonata</taxon>
        <taxon>Sacoglossa</taxon>
        <taxon>Placobranchoidea</taxon>
        <taxon>Plakobranchidae</taxon>
        <taxon>Elysia</taxon>
    </lineage>
</organism>
<sequence>MMDHKNHVLVCSFVPILLSLGTLSLPQQDQEGHLVTIRLVREESNPDARVRREADSNMPDKLTLQIPTEHDQVVTLNAGRVKLLSMVTRGSNVTAPYSQNVAVYTDIDHSASMIVRRAEGQYTL</sequence>